<protein>
    <recommendedName>
        <fullName evidence="2">Retrotransposon gag domain-containing protein</fullName>
    </recommendedName>
</protein>
<gene>
    <name evidence="3" type="ORF">NYM_LOCUS3328</name>
</gene>
<dbReference type="PANTHER" id="PTHR33223:SF6">
    <property type="entry name" value="CCHC-TYPE DOMAIN-CONTAINING PROTEIN"/>
    <property type="match status" value="1"/>
</dbReference>
<dbReference type="AlphaFoldDB" id="A0A5K0V1Z5"/>
<accession>A0A5K0V1Z5</accession>
<dbReference type="EMBL" id="LR721774">
    <property type="protein sequence ID" value="VVV35127.1"/>
    <property type="molecule type" value="Genomic_DNA"/>
</dbReference>
<dbReference type="InterPro" id="IPR005162">
    <property type="entry name" value="Retrotrans_gag_dom"/>
</dbReference>
<organism evidence="3">
    <name type="scientific">Nymphaea colorata</name>
    <name type="common">pocket water lily</name>
    <dbReference type="NCBI Taxonomy" id="210225"/>
    <lineage>
        <taxon>Eukaryota</taxon>
        <taxon>Viridiplantae</taxon>
        <taxon>Streptophyta</taxon>
        <taxon>Embryophyta</taxon>
        <taxon>Tracheophyta</taxon>
        <taxon>Spermatophyta</taxon>
        <taxon>Magnoliopsida</taxon>
        <taxon>Nymphaeales</taxon>
        <taxon>Nymphaeaceae</taxon>
        <taxon>Nymphaea</taxon>
    </lineage>
</organism>
<dbReference type="Pfam" id="PF03732">
    <property type="entry name" value="Retrotrans_gag"/>
    <property type="match status" value="1"/>
</dbReference>
<evidence type="ECO:0000259" key="2">
    <source>
        <dbReference type="Pfam" id="PF03732"/>
    </source>
</evidence>
<feature type="domain" description="Retrotransposon gag" evidence="2">
    <location>
        <begin position="82"/>
        <end position="171"/>
    </location>
</feature>
<feature type="region of interest" description="Disordered" evidence="1">
    <location>
        <begin position="206"/>
        <end position="234"/>
    </location>
</feature>
<evidence type="ECO:0000256" key="1">
    <source>
        <dbReference type="SAM" id="MobiDB-lite"/>
    </source>
</evidence>
<sequence length="252" mass="30375">MTFGEFEEELDREIEMMHGQGRGQHHAGFNHGRRVQNNEEPRLPMPKMDFPKFNGKRPKEWVYKAEQYFICQEIAEQHKIRLAKMYLEEDAMQWYWFWEEDYPNATWDLFKEELLLRFGETSYVNHEIELRNLKQTTTVQDYQSKFEKLSSMVKNRPEESKIAHFIGGLDEDIQIEMLRDPPTELRRCFALAKTIEEQLKRREAKKKAYKRGFSSKPKPNFVKSAPTNKKFENRPAFRNNIPIKYISRQERE</sequence>
<reference evidence="3" key="1">
    <citation type="submission" date="2019-09" db="EMBL/GenBank/DDBJ databases">
        <authorList>
            <person name="Zhang L."/>
        </authorList>
    </citation>
    <scope>NUCLEOTIDE SEQUENCE</scope>
</reference>
<name>A0A5K0V1Z5_9MAGN</name>
<dbReference type="PANTHER" id="PTHR33223">
    <property type="entry name" value="CCHC-TYPE DOMAIN-CONTAINING PROTEIN"/>
    <property type="match status" value="1"/>
</dbReference>
<proteinExistence type="predicted"/>
<dbReference type="Gramene" id="NC1G0193700.1">
    <property type="protein sequence ID" value="NC1G0193700.1:cds"/>
    <property type="gene ID" value="NC1G0193700"/>
</dbReference>
<evidence type="ECO:0000313" key="3">
    <source>
        <dbReference type="EMBL" id="VVV35127.1"/>
    </source>
</evidence>